<comment type="catalytic activity">
    <reaction evidence="5">
        <text>N-acetyl-L-leucine + H2O = L-leucine + acetate</text>
        <dbReference type="Rhea" id="RHEA:81115"/>
        <dbReference type="ChEBI" id="CHEBI:15377"/>
        <dbReference type="ChEBI" id="CHEBI:30089"/>
        <dbReference type="ChEBI" id="CHEBI:57427"/>
        <dbReference type="ChEBI" id="CHEBI:58270"/>
    </reaction>
    <physiologicalReaction direction="left-to-right" evidence="5">
        <dbReference type="Rhea" id="RHEA:81116"/>
    </physiologicalReaction>
</comment>
<evidence type="ECO:0000313" key="13">
    <source>
        <dbReference type="EMBL" id="CAG5085827.1"/>
    </source>
</evidence>
<evidence type="ECO:0000256" key="7">
    <source>
        <dbReference type="ARBA" id="ARBA00048664"/>
    </source>
</evidence>
<gene>
    <name evidence="13" type="ORF">OKIOD_LOCUS2581</name>
</gene>
<comment type="caution">
    <text evidence="12">Lacks conserved residue(s) required for the propagation of feature annotation.</text>
</comment>
<comment type="catalytic activity">
    <reaction evidence="4">
        <text>N-acetyl-L-isoleucine + H2O = L-isoleucine + acetate</text>
        <dbReference type="Rhea" id="RHEA:81119"/>
        <dbReference type="ChEBI" id="CHEBI:15377"/>
        <dbReference type="ChEBI" id="CHEBI:30089"/>
        <dbReference type="ChEBI" id="CHEBI:58045"/>
        <dbReference type="ChEBI" id="CHEBI:133735"/>
    </reaction>
    <physiologicalReaction direction="left-to-right" evidence="4">
        <dbReference type="Rhea" id="RHEA:81120"/>
    </physiologicalReaction>
</comment>
<evidence type="ECO:0000313" key="14">
    <source>
        <dbReference type="Proteomes" id="UP001158576"/>
    </source>
</evidence>
<keyword evidence="3" id="KW-0378">Hydrolase</keyword>
<reference evidence="13 14" key="1">
    <citation type="submission" date="2021-04" db="EMBL/GenBank/DDBJ databases">
        <authorList>
            <person name="Bliznina A."/>
        </authorList>
    </citation>
    <scope>NUCLEOTIDE SEQUENCE [LARGE SCALE GENOMIC DNA]</scope>
</reference>
<comment type="catalytic activity">
    <reaction evidence="8">
        <text>N-acetyltaurine + H2O = taurine + acetate</text>
        <dbReference type="Rhea" id="RHEA:81107"/>
        <dbReference type="ChEBI" id="CHEBI:15377"/>
        <dbReference type="ChEBI" id="CHEBI:30089"/>
        <dbReference type="ChEBI" id="CHEBI:133737"/>
        <dbReference type="ChEBI" id="CHEBI:507393"/>
    </reaction>
    <physiologicalReaction direction="left-to-right" evidence="8">
        <dbReference type="Rhea" id="RHEA:81108"/>
    </physiologicalReaction>
</comment>
<evidence type="ECO:0000256" key="2">
    <source>
        <dbReference type="ARBA" id="ARBA00022723"/>
    </source>
</evidence>
<dbReference type="Pfam" id="PF02126">
    <property type="entry name" value="PTE"/>
    <property type="match status" value="1"/>
</dbReference>
<comment type="catalytic activity">
    <reaction evidence="7">
        <text>N-acetyl-L-valine + H2O = L-valine + acetate</text>
        <dbReference type="Rhea" id="RHEA:81123"/>
        <dbReference type="ChEBI" id="CHEBI:15377"/>
        <dbReference type="ChEBI" id="CHEBI:30089"/>
        <dbReference type="ChEBI" id="CHEBI:57762"/>
        <dbReference type="ChEBI" id="CHEBI:133716"/>
    </reaction>
    <physiologicalReaction direction="left-to-right" evidence="7">
        <dbReference type="Rhea" id="RHEA:81124"/>
    </physiologicalReaction>
</comment>
<dbReference type="Gene3D" id="3.20.20.140">
    <property type="entry name" value="Metal-dependent hydrolases"/>
    <property type="match status" value="1"/>
</dbReference>
<dbReference type="Proteomes" id="UP001158576">
    <property type="component" value="Chromosome PAR"/>
</dbReference>
<comment type="cofactor">
    <cofactor evidence="1">
        <name>a divalent metal cation</name>
        <dbReference type="ChEBI" id="CHEBI:60240"/>
    </cofactor>
</comment>
<keyword evidence="2" id="KW-0479">Metal-binding</keyword>
<evidence type="ECO:0000256" key="3">
    <source>
        <dbReference type="ARBA" id="ARBA00022801"/>
    </source>
</evidence>
<sequence length="327" mass="37064">MKIDFGGMFFHAPGSSIPSEKLLKDMSIPDTYFVRQFPYHFKDNLQFSDDDAVLESLKEYKRLGGGTVVEVSTVGLQRDVERCAKLGEKSGLNVIMGTGYYVNSMQKEATRKFTVESMQTFMSDELLNGFHGFEGKYYPGIVGEMGVTAPMAEWEVNHLRAAGGLHEVEGIKNVPITIHPGRAPESPFEIMRILTEAGARPERVIMGHMDRTIHNYDELVRLADEWKCFIQYDLFGVETSHYQMANCFYPSDGERLNRLKHLMDNGFEDKLLIGHDIHTKHRLEKYGGHGYAHLLRVVKGDALSVVGVSEEQWNKLGVINPQKILQF</sequence>
<dbReference type="InterPro" id="IPR001559">
    <property type="entry name" value="Phosphotriesterase"/>
</dbReference>
<organism evidence="13 14">
    <name type="scientific">Oikopleura dioica</name>
    <name type="common">Tunicate</name>
    <dbReference type="NCBI Taxonomy" id="34765"/>
    <lineage>
        <taxon>Eukaryota</taxon>
        <taxon>Metazoa</taxon>
        <taxon>Chordata</taxon>
        <taxon>Tunicata</taxon>
        <taxon>Appendicularia</taxon>
        <taxon>Copelata</taxon>
        <taxon>Oikopleuridae</taxon>
        <taxon>Oikopleura</taxon>
    </lineage>
</organism>
<comment type="similarity">
    <text evidence="12">Belongs to the metallo-dependent hydrolases superfamily. Phosphotriesterase family.</text>
</comment>
<evidence type="ECO:0000256" key="6">
    <source>
        <dbReference type="ARBA" id="ARBA00048249"/>
    </source>
</evidence>
<dbReference type="PANTHER" id="PTHR10819">
    <property type="entry name" value="PHOSPHOTRIESTERASE-RELATED"/>
    <property type="match status" value="1"/>
</dbReference>
<protein>
    <recommendedName>
        <fullName evidence="9">N-acetyltaurine hydrolase</fullName>
    </recommendedName>
    <alternativeName>
        <fullName evidence="10">Phosphotriesterase-related protein</fullName>
    </alternativeName>
</protein>
<evidence type="ECO:0000256" key="12">
    <source>
        <dbReference type="PROSITE-ProRule" id="PRU00679"/>
    </source>
</evidence>
<dbReference type="PANTHER" id="PTHR10819:SF3">
    <property type="entry name" value="PHOSPHOTRIESTERASE-RELATED PROTEIN"/>
    <property type="match status" value="1"/>
</dbReference>
<dbReference type="SUPFAM" id="SSF51556">
    <property type="entry name" value="Metallo-dependent hydrolases"/>
    <property type="match status" value="1"/>
</dbReference>
<evidence type="ECO:0000256" key="10">
    <source>
        <dbReference type="ARBA" id="ARBA00049821"/>
    </source>
</evidence>
<comment type="catalytic activity">
    <reaction evidence="6">
        <text>N-propanoyltaurine + H2O = propanoate + taurine</text>
        <dbReference type="Rhea" id="RHEA:81111"/>
        <dbReference type="ChEBI" id="CHEBI:15377"/>
        <dbReference type="ChEBI" id="CHEBI:17272"/>
        <dbReference type="ChEBI" id="CHEBI:231795"/>
        <dbReference type="ChEBI" id="CHEBI:507393"/>
    </reaction>
    <physiologicalReaction direction="left-to-right" evidence="6">
        <dbReference type="Rhea" id="RHEA:81112"/>
    </physiologicalReaction>
</comment>
<evidence type="ECO:0000256" key="8">
    <source>
        <dbReference type="ARBA" id="ARBA00049044"/>
    </source>
</evidence>
<evidence type="ECO:0000256" key="11">
    <source>
        <dbReference type="ARBA" id="ARBA00093204"/>
    </source>
</evidence>
<dbReference type="InterPro" id="IPR032466">
    <property type="entry name" value="Metal_Hydrolase"/>
</dbReference>
<accession>A0ABN7RY10</accession>
<evidence type="ECO:0000256" key="5">
    <source>
        <dbReference type="ARBA" id="ARBA00047923"/>
    </source>
</evidence>
<comment type="catalytic activity">
    <reaction evidence="11">
        <text>N-acetyl-L-methionine + H2O = L-methionine + acetate</text>
        <dbReference type="Rhea" id="RHEA:67440"/>
        <dbReference type="ChEBI" id="CHEBI:15377"/>
        <dbReference type="ChEBI" id="CHEBI:30089"/>
        <dbReference type="ChEBI" id="CHEBI:57844"/>
        <dbReference type="ChEBI" id="CHEBI:71670"/>
    </reaction>
    <physiologicalReaction direction="left-to-right" evidence="11">
        <dbReference type="Rhea" id="RHEA:67441"/>
    </physiologicalReaction>
</comment>
<keyword evidence="14" id="KW-1185">Reference proteome</keyword>
<evidence type="ECO:0000256" key="4">
    <source>
        <dbReference type="ARBA" id="ARBA00047442"/>
    </source>
</evidence>
<proteinExistence type="inferred from homology"/>
<dbReference type="EMBL" id="OU015568">
    <property type="protein sequence ID" value="CAG5085827.1"/>
    <property type="molecule type" value="Genomic_DNA"/>
</dbReference>
<name>A0ABN7RY10_OIKDI</name>
<evidence type="ECO:0000256" key="1">
    <source>
        <dbReference type="ARBA" id="ARBA00001968"/>
    </source>
</evidence>
<evidence type="ECO:0000256" key="9">
    <source>
        <dbReference type="ARBA" id="ARBA00049742"/>
    </source>
</evidence>
<dbReference type="PROSITE" id="PS51347">
    <property type="entry name" value="PHOSPHOTRIESTERASE_2"/>
    <property type="match status" value="1"/>
</dbReference>